<reference evidence="1" key="1">
    <citation type="journal article" date="2011" name="Genome Biol.">
        <title>The draft genome of the carcinogenic human liver fluke Clonorchis sinensis.</title>
        <authorList>
            <person name="Wang X."/>
            <person name="Chen W."/>
            <person name="Huang Y."/>
            <person name="Sun J."/>
            <person name="Men J."/>
            <person name="Liu H."/>
            <person name="Luo F."/>
            <person name="Guo L."/>
            <person name="Lv X."/>
            <person name="Deng C."/>
            <person name="Zhou C."/>
            <person name="Fan Y."/>
            <person name="Li X."/>
            <person name="Huang L."/>
            <person name="Hu Y."/>
            <person name="Liang C."/>
            <person name="Hu X."/>
            <person name="Xu J."/>
            <person name="Yu X."/>
        </authorList>
    </citation>
    <scope>NUCLEOTIDE SEQUENCE [LARGE SCALE GENOMIC DNA]</scope>
    <source>
        <strain evidence="1">Henan</strain>
    </source>
</reference>
<protein>
    <submittedName>
        <fullName evidence="1">Uncharacterized protein</fullName>
    </submittedName>
</protein>
<gene>
    <name evidence="1" type="ORF">CLF_108693</name>
</gene>
<reference key="2">
    <citation type="submission" date="2011-10" db="EMBL/GenBank/DDBJ databases">
        <title>The genome and transcriptome sequence of Clonorchis sinensis provide insights into the carcinogenic liver fluke.</title>
        <authorList>
            <person name="Wang X."/>
            <person name="Huang Y."/>
            <person name="Chen W."/>
            <person name="Liu H."/>
            <person name="Guo L."/>
            <person name="Chen Y."/>
            <person name="Luo F."/>
            <person name="Zhou W."/>
            <person name="Sun J."/>
            <person name="Mao Q."/>
            <person name="Liang P."/>
            <person name="Zhou C."/>
            <person name="Tian Y."/>
            <person name="Men J."/>
            <person name="Lv X."/>
            <person name="Huang L."/>
            <person name="Zhou J."/>
            <person name="Hu Y."/>
            <person name="Li R."/>
            <person name="Zhang F."/>
            <person name="Lei H."/>
            <person name="Li X."/>
            <person name="Hu X."/>
            <person name="Liang C."/>
            <person name="Xu J."/>
            <person name="Wu Z."/>
            <person name="Yu X."/>
        </authorList>
    </citation>
    <scope>NUCLEOTIDE SEQUENCE</scope>
    <source>
        <strain>Henan</strain>
    </source>
</reference>
<evidence type="ECO:0000313" key="2">
    <source>
        <dbReference type="Proteomes" id="UP000008909"/>
    </source>
</evidence>
<accession>G7YIF5</accession>
<sequence length="201" mass="22868">MNGLHNGKTNLGLEDSFHNDLHGNRKLSFSDVNAKIKPVLRTSNSEAQIQGLLYALDSSVENLGDAEGRNLILPPNTRNFLRRFLQDSRGHLSTRDASCNTTVSNKSWVYGREASALDTDVMLSMMIMMMGDISLPLRRRLVHVQKYQSISEVRYSYTSQVNMALNPFKLVYEFLLDNGCKEVWFTSYRKNFAKENEGHQG</sequence>
<keyword evidence="2" id="KW-1185">Reference proteome</keyword>
<evidence type="ECO:0000313" key="1">
    <source>
        <dbReference type="EMBL" id="GAA52738.1"/>
    </source>
</evidence>
<proteinExistence type="predicted"/>
<organism evidence="1 2">
    <name type="scientific">Clonorchis sinensis</name>
    <name type="common">Chinese liver fluke</name>
    <dbReference type="NCBI Taxonomy" id="79923"/>
    <lineage>
        <taxon>Eukaryota</taxon>
        <taxon>Metazoa</taxon>
        <taxon>Spiralia</taxon>
        <taxon>Lophotrochozoa</taxon>
        <taxon>Platyhelminthes</taxon>
        <taxon>Trematoda</taxon>
        <taxon>Digenea</taxon>
        <taxon>Opisthorchiida</taxon>
        <taxon>Opisthorchiata</taxon>
        <taxon>Opisthorchiidae</taxon>
        <taxon>Clonorchis</taxon>
    </lineage>
</organism>
<dbReference type="EMBL" id="DF143343">
    <property type="protein sequence ID" value="GAA52738.1"/>
    <property type="molecule type" value="Genomic_DNA"/>
</dbReference>
<dbReference type="Proteomes" id="UP000008909">
    <property type="component" value="Unassembled WGS sequence"/>
</dbReference>
<name>G7YIF5_CLOSI</name>
<dbReference type="AlphaFoldDB" id="G7YIF5"/>